<keyword evidence="7" id="KW-0175">Coiled coil</keyword>
<evidence type="ECO:0000256" key="5">
    <source>
        <dbReference type="ARBA" id="ARBA00022776"/>
    </source>
</evidence>
<reference evidence="10" key="1">
    <citation type="journal article" date="2021" name="Open Biol.">
        <title>Shared evolutionary footprints suggest mitochondrial oxidative damage underlies multiple complex I losses in fungi.</title>
        <authorList>
            <person name="Schikora-Tamarit M.A."/>
            <person name="Marcet-Houben M."/>
            <person name="Nosek J."/>
            <person name="Gabaldon T."/>
        </authorList>
    </citation>
    <scope>NUCLEOTIDE SEQUENCE</scope>
    <source>
        <strain evidence="10">CBS6341</strain>
    </source>
</reference>
<keyword evidence="3" id="KW-0158">Chromosome</keyword>
<evidence type="ECO:0000256" key="1">
    <source>
        <dbReference type="ARBA" id="ARBA00004629"/>
    </source>
</evidence>
<evidence type="ECO:0000313" key="10">
    <source>
        <dbReference type="EMBL" id="KAH3671789.1"/>
    </source>
</evidence>
<keyword evidence="6" id="KW-0995">Kinetochore</keyword>
<reference evidence="10" key="2">
    <citation type="submission" date="2021-01" db="EMBL/GenBank/DDBJ databases">
        <authorList>
            <person name="Schikora-Tamarit M.A."/>
        </authorList>
    </citation>
    <scope>NUCLEOTIDE SEQUENCE</scope>
    <source>
        <strain evidence="10">CBS6341</strain>
    </source>
</reference>
<dbReference type="Pfam" id="PF05859">
    <property type="entry name" value="Mis12"/>
    <property type="match status" value="1"/>
</dbReference>
<gene>
    <name evidence="10" type="ORF">WICMUC_004547</name>
</gene>
<dbReference type="GO" id="GO:0005634">
    <property type="term" value="C:nucleus"/>
    <property type="evidence" value="ECO:0007669"/>
    <property type="project" value="InterPro"/>
</dbReference>
<dbReference type="Proteomes" id="UP000769528">
    <property type="component" value="Unassembled WGS sequence"/>
</dbReference>
<keyword evidence="11" id="KW-1185">Reference proteome</keyword>
<evidence type="ECO:0000256" key="7">
    <source>
        <dbReference type="ARBA" id="ARBA00023054"/>
    </source>
</evidence>
<evidence type="ECO:0000256" key="4">
    <source>
        <dbReference type="ARBA" id="ARBA00022618"/>
    </source>
</evidence>
<evidence type="ECO:0000256" key="8">
    <source>
        <dbReference type="ARBA" id="ARBA00023306"/>
    </source>
</evidence>
<dbReference type="GO" id="GO:0000444">
    <property type="term" value="C:MIS12/MIND type complex"/>
    <property type="evidence" value="ECO:0007669"/>
    <property type="project" value="TreeGrafter"/>
</dbReference>
<dbReference type="PANTHER" id="PTHR14527">
    <property type="entry name" value="PROTEIN MIS12 HOMOLOG"/>
    <property type="match status" value="1"/>
</dbReference>
<evidence type="ECO:0000256" key="3">
    <source>
        <dbReference type="ARBA" id="ARBA00022454"/>
    </source>
</evidence>
<sequence>MSAPDVRSTEILTEHLGFPPIAIIDDVINSVNGVMYKCTQAVETYLLEKEQTRIGADKDDDIITDRSHNNEIEMGTAKLETLLENSIDNNFDKFELYALRNILNIPNDIVGNIKLSHYKNVIFNKDNEKKSINLDLEINKIFKEISIQLYIKKSLIQQLQRSKKLIKLLKIYRDSIKFLNHSNSTNEKLKEVLKSLTPLNESLYYLLSQNIEFFQKINQLNISLESIPSKSLQWKRDRYINIESLKLLKILGLLKDKSKIEKLFNGVNDIDLNDETIQQKLFEKFDIK</sequence>
<comment type="similarity">
    <text evidence="2">Belongs to the mis12 family.</text>
</comment>
<organism evidence="10 11">
    <name type="scientific">Wickerhamomyces mucosus</name>
    <dbReference type="NCBI Taxonomy" id="1378264"/>
    <lineage>
        <taxon>Eukaryota</taxon>
        <taxon>Fungi</taxon>
        <taxon>Dikarya</taxon>
        <taxon>Ascomycota</taxon>
        <taxon>Saccharomycotina</taxon>
        <taxon>Saccharomycetes</taxon>
        <taxon>Phaffomycetales</taxon>
        <taxon>Wickerhamomycetaceae</taxon>
        <taxon>Wickerhamomyces</taxon>
    </lineage>
</organism>
<evidence type="ECO:0000256" key="2">
    <source>
        <dbReference type="ARBA" id="ARBA00008643"/>
    </source>
</evidence>
<name>A0A9P8PIC9_9ASCO</name>
<dbReference type="OrthoDB" id="1884855at2759"/>
<protein>
    <recommendedName>
        <fullName evidence="12">Kinetochore-associated protein MTW1</fullName>
    </recommendedName>
</protein>
<dbReference type="GO" id="GO:0000070">
    <property type="term" value="P:mitotic sister chromatid segregation"/>
    <property type="evidence" value="ECO:0007669"/>
    <property type="project" value="TreeGrafter"/>
</dbReference>
<dbReference type="AlphaFoldDB" id="A0A9P8PIC9"/>
<keyword evidence="4" id="KW-0132">Cell division</keyword>
<dbReference type="InterPro" id="IPR008685">
    <property type="entry name" value="Centromere_Mis12"/>
</dbReference>
<evidence type="ECO:0000256" key="9">
    <source>
        <dbReference type="ARBA" id="ARBA00023328"/>
    </source>
</evidence>
<keyword evidence="5" id="KW-0498">Mitosis</keyword>
<dbReference type="PANTHER" id="PTHR14527:SF2">
    <property type="entry name" value="PROTEIN MIS12 HOMOLOG"/>
    <property type="match status" value="1"/>
</dbReference>
<proteinExistence type="inferred from homology"/>
<keyword evidence="9" id="KW-0137">Centromere</keyword>
<dbReference type="GO" id="GO:0051301">
    <property type="term" value="P:cell division"/>
    <property type="evidence" value="ECO:0007669"/>
    <property type="project" value="UniProtKB-KW"/>
</dbReference>
<comment type="subcellular location">
    <subcellularLocation>
        <location evidence="1">Chromosome</location>
        <location evidence="1">Centromere</location>
        <location evidence="1">Kinetochore</location>
    </subcellularLocation>
</comment>
<accession>A0A9P8PIC9</accession>
<evidence type="ECO:0000256" key="6">
    <source>
        <dbReference type="ARBA" id="ARBA00022838"/>
    </source>
</evidence>
<dbReference type="EMBL" id="JAEUBF010001266">
    <property type="protein sequence ID" value="KAH3671789.1"/>
    <property type="molecule type" value="Genomic_DNA"/>
</dbReference>
<dbReference type="GO" id="GO:0051382">
    <property type="term" value="P:kinetochore assembly"/>
    <property type="evidence" value="ECO:0007669"/>
    <property type="project" value="TreeGrafter"/>
</dbReference>
<comment type="caution">
    <text evidence="10">The sequence shown here is derived from an EMBL/GenBank/DDBJ whole genome shotgun (WGS) entry which is preliminary data.</text>
</comment>
<keyword evidence="8" id="KW-0131">Cell cycle</keyword>
<evidence type="ECO:0008006" key="12">
    <source>
        <dbReference type="Google" id="ProtNLM"/>
    </source>
</evidence>
<evidence type="ECO:0000313" key="11">
    <source>
        <dbReference type="Proteomes" id="UP000769528"/>
    </source>
</evidence>